<keyword evidence="6" id="KW-1185">Reference proteome</keyword>
<dbReference type="InterPro" id="IPR047657">
    <property type="entry name" value="PmbA"/>
</dbReference>
<dbReference type="EMBL" id="BAJS01000001">
    <property type="protein sequence ID" value="GAK35034.1"/>
    <property type="molecule type" value="Genomic_DNA"/>
</dbReference>
<evidence type="ECO:0000256" key="1">
    <source>
        <dbReference type="ARBA" id="ARBA00005836"/>
    </source>
</evidence>
<name>A0A069D4C6_9BACE</name>
<reference evidence="5 6" key="1">
    <citation type="journal article" date="2015" name="Microbes Environ.">
        <title>Distribution and evolution of nitrogen fixation genes in the phylum bacteroidetes.</title>
        <authorList>
            <person name="Inoue J."/>
            <person name="Oshima K."/>
            <person name="Suda W."/>
            <person name="Sakamoto M."/>
            <person name="Iino T."/>
            <person name="Noda S."/>
            <person name="Hongoh Y."/>
            <person name="Hattori M."/>
            <person name="Ohkuma M."/>
        </authorList>
    </citation>
    <scope>NUCLEOTIDE SEQUENCE [LARGE SCALE GENOMIC DNA]</scope>
    <source>
        <strain evidence="5 6">JCM 15093</strain>
    </source>
</reference>
<dbReference type="PANTHER" id="PTHR43421:SF1">
    <property type="entry name" value="METALLOPROTEASE PMBA"/>
    <property type="match status" value="1"/>
</dbReference>
<dbReference type="InterPro" id="IPR036059">
    <property type="entry name" value="TldD/PmbA_sf"/>
</dbReference>
<dbReference type="SUPFAM" id="SSF111283">
    <property type="entry name" value="Putative modulator of DNA gyrase, PmbA/TldD"/>
    <property type="match status" value="1"/>
</dbReference>
<dbReference type="Pfam" id="PF19289">
    <property type="entry name" value="PmbA_TldD_3rd"/>
    <property type="match status" value="1"/>
</dbReference>
<dbReference type="InterPro" id="IPR045569">
    <property type="entry name" value="Metalloprtase-TldD/E_C"/>
</dbReference>
<dbReference type="InterPro" id="IPR035068">
    <property type="entry name" value="TldD/PmbA_N"/>
</dbReference>
<evidence type="ECO:0000259" key="2">
    <source>
        <dbReference type="Pfam" id="PF01523"/>
    </source>
</evidence>
<protein>
    <submittedName>
        <fullName evidence="5">TldE/PmbA protein</fullName>
    </submittedName>
</protein>
<dbReference type="Pfam" id="PF19290">
    <property type="entry name" value="PmbA_TldD_2nd"/>
    <property type="match status" value="1"/>
</dbReference>
<dbReference type="Gene3D" id="3.30.2290.10">
    <property type="entry name" value="PmbA/TldD superfamily"/>
    <property type="match status" value="1"/>
</dbReference>
<dbReference type="AlphaFoldDB" id="A0A069D4C6"/>
<evidence type="ECO:0000313" key="5">
    <source>
        <dbReference type="EMBL" id="GAK35034.1"/>
    </source>
</evidence>
<comment type="caution">
    <text evidence="5">The sequence shown here is derived from an EMBL/GenBank/DDBJ whole genome shotgun (WGS) entry which is preliminary data.</text>
</comment>
<feature type="domain" description="Metalloprotease TldD/E central" evidence="4">
    <location>
        <begin position="120"/>
        <end position="225"/>
    </location>
</feature>
<gene>
    <name evidence="5" type="ORF">JCM15093_109</name>
</gene>
<evidence type="ECO:0000259" key="3">
    <source>
        <dbReference type="Pfam" id="PF19289"/>
    </source>
</evidence>
<sequence length="279" mass="31073">MISDSNKKLAQWAMDFALKNGCQAARVNLNSGSNSSFELRDAKMDKLQQASENGLSITLFVNNRYGSFSTNRLDKKELERFITNGIESTKYLAEDAFRSLPDSSRYYKGGAPDLQMLDGKFDSVQPDEKVGLARAIAEEVYGTDKRIISVESSYSDGVNFGYLLASNGFEGETQNSWYSLSASVSVKGEGEARPSSYWYESSLFFDKLIRNDIGKKAFERVLRKLGQTKVKSGKYTMVVDPLNSGRLVSPMIQALYGSALQQKNSFMLNKLGTQVLPLR</sequence>
<accession>A0A069D4C6</accession>
<feature type="domain" description="Metalloprotease TldD/E N-terminal" evidence="2">
    <location>
        <begin position="29"/>
        <end position="85"/>
    </location>
</feature>
<organism evidence="5 6">
    <name type="scientific">Bacteroides graminisolvens DSM 19988 = JCM 15093</name>
    <dbReference type="NCBI Taxonomy" id="1121097"/>
    <lineage>
        <taxon>Bacteria</taxon>
        <taxon>Pseudomonadati</taxon>
        <taxon>Bacteroidota</taxon>
        <taxon>Bacteroidia</taxon>
        <taxon>Bacteroidales</taxon>
        <taxon>Bacteroidaceae</taxon>
        <taxon>Bacteroides</taxon>
    </lineage>
</organism>
<evidence type="ECO:0000259" key="4">
    <source>
        <dbReference type="Pfam" id="PF19290"/>
    </source>
</evidence>
<comment type="similarity">
    <text evidence="1">Belongs to the peptidase U62 family.</text>
</comment>
<evidence type="ECO:0000313" key="6">
    <source>
        <dbReference type="Proteomes" id="UP000027601"/>
    </source>
</evidence>
<dbReference type="eggNOG" id="COG0312">
    <property type="taxonomic scope" value="Bacteria"/>
</dbReference>
<dbReference type="Pfam" id="PF01523">
    <property type="entry name" value="PmbA_TldD_1st"/>
    <property type="match status" value="1"/>
</dbReference>
<proteinExistence type="inferred from homology"/>
<feature type="domain" description="Metalloprotease TldD/E C-terminal" evidence="3">
    <location>
        <begin position="232"/>
        <end position="277"/>
    </location>
</feature>
<dbReference type="PANTHER" id="PTHR43421">
    <property type="entry name" value="METALLOPROTEASE PMBA"/>
    <property type="match status" value="1"/>
</dbReference>
<dbReference type="InterPro" id="IPR002510">
    <property type="entry name" value="Metalloprtase-TldD/E_N"/>
</dbReference>
<dbReference type="STRING" id="1121097.GCA_000428125_00428"/>
<dbReference type="GO" id="GO:0008237">
    <property type="term" value="F:metallopeptidase activity"/>
    <property type="evidence" value="ECO:0007669"/>
    <property type="project" value="InterPro"/>
</dbReference>
<dbReference type="GO" id="GO:0006508">
    <property type="term" value="P:proteolysis"/>
    <property type="evidence" value="ECO:0007669"/>
    <property type="project" value="InterPro"/>
</dbReference>
<dbReference type="GO" id="GO:0005829">
    <property type="term" value="C:cytosol"/>
    <property type="evidence" value="ECO:0007669"/>
    <property type="project" value="TreeGrafter"/>
</dbReference>
<dbReference type="InterPro" id="IPR045570">
    <property type="entry name" value="Metalloprtase-TldD/E_cen_dom"/>
</dbReference>
<dbReference type="Proteomes" id="UP000027601">
    <property type="component" value="Unassembled WGS sequence"/>
</dbReference>